<sequence>LETGKLELQSNGRVDVDGLEKIGVGRINKLIDIYLEGGRVWEIC</sequence>
<feature type="non-terminal residue" evidence="1">
    <location>
        <position position="1"/>
    </location>
</feature>
<dbReference type="AlphaFoldDB" id="X1PB27"/>
<proteinExistence type="predicted"/>
<accession>X1PB27</accession>
<gene>
    <name evidence="1" type="ORF">S06H3_62993</name>
</gene>
<name>X1PB27_9ZZZZ</name>
<dbReference type="EMBL" id="BARV01041683">
    <property type="protein sequence ID" value="GAI53038.1"/>
    <property type="molecule type" value="Genomic_DNA"/>
</dbReference>
<organism evidence="1">
    <name type="scientific">marine sediment metagenome</name>
    <dbReference type="NCBI Taxonomy" id="412755"/>
    <lineage>
        <taxon>unclassified sequences</taxon>
        <taxon>metagenomes</taxon>
        <taxon>ecological metagenomes</taxon>
    </lineage>
</organism>
<protein>
    <submittedName>
        <fullName evidence="1">Uncharacterized protein</fullName>
    </submittedName>
</protein>
<comment type="caution">
    <text evidence="1">The sequence shown here is derived from an EMBL/GenBank/DDBJ whole genome shotgun (WGS) entry which is preliminary data.</text>
</comment>
<reference evidence="1" key="1">
    <citation type="journal article" date="2014" name="Front. Microbiol.">
        <title>High frequency of phylogenetically diverse reductive dehalogenase-homologous genes in deep subseafloor sedimentary metagenomes.</title>
        <authorList>
            <person name="Kawai M."/>
            <person name="Futagami T."/>
            <person name="Toyoda A."/>
            <person name="Takaki Y."/>
            <person name="Nishi S."/>
            <person name="Hori S."/>
            <person name="Arai W."/>
            <person name="Tsubouchi T."/>
            <person name="Morono Y."/>
            <person name="Uchiyama I."/>
            <person name="Ito T."/>
            <person name="Fujiyama A."/>
            <person name="Inagaki F."/>
            <person name="Takami H."/>
        </authorList>
    </citation>
    <scope>NUCLEOTIDE SEQUENCE</scope>
    <source>
        <strain evidence="1">Expedition CK06-06</strain>
    </source>
</reference>
<evidence type="ECO:0000313" key="1">
    <source>
        <dbReference type="EMBL" id="GAI53038.1"/>
    </source>
</evidence>